<dbReference type="EMBL" id="KL363395">
    <property type="protein sequence ID" value="KFD46079.1"/>
    <property type="molecule type" value="Genomic_DNA"/>
</dbReference>
<feature type="compositionally biased region" description="Polar residues" evidence="1">
    <location>
        <begin position="79"/>
        <end position="88"/>
    </location>
</feature>
<evidence type="ECO:0000256" key="1">
    <source>
        <dbReference type="SAM" id="MobiDB-lite"/>
    </source>
</evidence>
<reference evidence="3 4" key="1">
    <citation type="journal article" date="2014" name="Nat. Genet.">
        <title>Genome and transcriptome of the porcine whipworm Trichuris suis.</title>
        <authorList>
            <person name="Jex A.R."/>
            <person name="Nejsum P."/>
            <person name="Schwarz E.M."/>
            <person name="Hu L."/>
            <person name="Young N.D."/>
            <person name="Hall R.S."/>
            <person name="Korhonen P.K."/>
            <person name="Liao S."/>
            <person name="Thamsborg S."/>
            <person name="Xia J."/>
            <person name="Xu P."/>
            <person name="Wang S."/>
            <person name="Scheerlinck J.P."/>
            <person name="Hofmann A."/>
            <person name="Sternberg P.W."/>
            <person name="Wang J."/>
            <person name="Gasser R.B."/>
        </authorList>
    </citation>
    <scope>NUCLEOTIDE SEQUENCE [LARGE SCALE GENOMIC DNA]</scope>
    <source>
        <strain evidence="3">DCEP-RM93M</strain>
    </source>
</reference>
<dbReference type="Pfam" id="PF25597">
    <property type="entry name" value="SH3_retrovirus"/>
    <property type="match status" value="1"/>
</dbReference>
<evidence type="ECO:0000259" key="2">
    <source>
        <dbReference type="Pfam" id="PF25597"/>
    </source>
</evidence>
<proteinExistence type="predicted"/>
<name>A0A085LM83_9BILA</name>
<feature type="compositionally biased region" description="Polar residues" evidence="1">
    <location>
        <begin position="287"/>
        <end position="300"/>
    </location>
</feature>
<protein>
    <recommendedName>
        <fullName evidence="2">Retroviral polymerase SH3-like domain-containing protein</fullName>
    </recommendedName>
</protein>
<evidence type="ECO:0000313" key="3">
    <source>
        <dbReference type="EMBL" id="KFD46079.1"/>
    </source>
</evidence>
<dbReference type="InterPro" id="IPR057670">
    <property type="entry name" value="SH3_retrovirus"/>
</dbReference>
<evidence type="ECO:0000313" key="4">
    <source>
        <dbReference type="Proteomes" id="UP000030764"/>
    </source>
</evidence>
<feature type="region of interest" description="Disordered" evidence="1">
    <location>
        <begin position="273"/>
        <end position="300"/>
    </location>
</feature>
<feature type="compositionally biased region" description="Polar residues" evidence="1">
    <location>
        <begin position="63"/>
        <end position="72"/>
    </location>
</feature>
<keyword evidence="4" id="KW-1185">Reference proteome</keyword>
<dbReference type="Proteomes" id="UP000030764">
    <property type="component" value="Unassembled WGS sequence"/>
</dbReference>
<feature type="region of interest" description="Disordered" evidence="1">
    <location>
        <begin position="175"/>
        <end position="220"/>
    </location>
</feature>
<gene>
    <name evidence="3" type="ORF">M513_13046</name>
</gene>
<accession>A0A085LM83</accession>
<sequence length="300" mass="33655">MTMRFSSVLSCARESDPFSVPTHSKYAITVLFTHPALLSAQGKWRVGQTTCQPNDQSAKRPVDQTTSRPNDQSAKRPVDQTTSRLNDQSAKRPVGHMTCRPNDFRPNDCNTFVGYSETSKGYRTINRFRKKLNIARVVVFLESSFHGTRQTNAHLHEPEKSAPDDGEEVIMWKLQDDKPSETEADKAVSSPIEGKESSCCDTVNEDARTNEGRPKRNRVPNRTIFNSDFVVYEAGMYEGDPVSYADAIRRPDAHGWLAAVDEELAPHRRNHSWDICSLPEGKKATKVNGSSRQSTKSMPP</sequence>
<organism evidence="3 4">
    <name type="scientific">Trichuris suis</name>
    <name type="common">pig whipworm</name>
    <dbReference type="NCBI Taxonomy" id="68888"/>
    <lineage>
        <taxon>Eukaryota</taxon>
        <taxon>Metazoa</taxon>
        <taxon>Ecdysozoa</taxon>
        <taxon>Nematoda</taxon>
        <taxon>Enoplea</taxon>
        <taxon>Dorylaimia</taxon>
        <taxon>Trichinellida</taxon>
        <taxon>Trichuridae</taxon>
        <taxon>Trichuris</taxon>
    </lineage>
</organism>
<dbReference type="AlphaFoldDB" id="A0A085LM83"/>
<feature type="region of interest" description="Disordered" evidence="1">
    <location>
        <begin position="48"/>
        <end position="102"/>
    </location>
</feature>
<feature type="compositionally biased region" description="Basic and acidic residues" evidence="1">
    <location>
        <begin position="175"/>
        <end position="186"/>
    </location>
</feature>
<feature type="compositionally biased region" description="Basic and acidic residues" evidence="1">
    <location>
        <begin position="205"/>
        <end position="214"/>
    </location>
</feature>
<feature type="domain" description="Retroviral polymerase SH3-like" evidence="2">
    <location>
        <begin position="112"/>
        <end position="149"/>
    </location>
</feature>